<evidence type="ECO:0000313" key="3">
    <source>
        <dbReference type="EMBL" id="SFF54823.1"/>
    </source>
</evidence>
<proteinExistence type="predicted"/>
<dbReference type="GO" id="GO:0005737">
    <property type="term" value="C:cytoplasm"/>
    <property type="evidence" value="ECO:0007669"/>
    <property type="project" value="TreeGrafter"/>
</dbReference>
<dbReference type="PANTHER" id="PTHR30143:SF0">
    <property type="entry name" value="2-KETO-4-PENTENOATE HYDRATASE"/>
    <property type="match status" value="1"/>
</dbReference>
<protein>
    <submittedName>
        <fullName evidence="3">2-oxopent-4-enoate/cis-2-oxohex-4-enoate hydratase</fullName>
    </submittedName>
</protein>
<sequence length="253" mass="27280">MEAAELISKEILAAKWGRQLLEPASERYEFGLVDAYVVQRRLLESRVAAGERQVGWKIGYTSQAMREQMGVAEPNFGFLTDRMVLDSPAELPPGCLQPRVEPEVAVVLAHEIRPSMSLAEIASSGHELRCALEVVDPVWRDYRFTLRDNTADGSSAAYAILGPAISLDRDLAAINVVLSEGGKELATGSTRAVMGHPLEALRWLAGALAAQSLALKAGDLVLTGGITRAMPLRSGLEATFQGVGSVSVRWPTQ</sequence>
<dbReference type="Proteomes" id="UP000198589">
    <property type="component" value="Unassembled WGS sequence"/>
</dbReference>
<evidence type="ECO:0000313" key="4">
    <source>
        <dbReference type="Proteomes" id="UP000198589"/>
    </source>
</evidence>
<evidence type="ECO:0000256" key="1">
    <source>
        <dbReference type="ARBA" id="ARBA00023239"/>
    </source>
</evidence>
<keyword evidence="4" id="KW-1185">Reference proteome</keyword>
<dbReference type="InterPro" id="IPR036663">
    <property type="entry name" value="Fumarylacetoacetase_C_sf"/>
</dbReference>
<feature type="domain" description="Fumarylacetoacetase-like C-terminal" evidence="2">
    <location>
        <begin position="86"/>
        <end position="243"/>
    </location>
</feature>
<dbReference type="Gene3D" id="3.90.850.10">
    <property type="entry name" value="Fumarylacetoacetase-like, C-terminal domain"/>
    <property type="match status" value="1"/>
</dbReference>
<dbReference type="STRING" id="1798228.SAMN05216574_116106"/>
<name>A0A1I2JLR4_9ACTN</name>
<dbReference type="PANTHER" id="PTHR30143">
    <property type="entry name" value="ACID HYDRATASE"/>
    <property type="match status" value="1"/>
</dbReference>
<accession>A0A1I2JLR4</accession>
<dbReference type="OrthoDB" id="9792137at2"/>
<evidence type="ECO:0000259" key="2">
    <source>
        <dbReference type="Pfam" id="PF01557"/>
    </source>
</evidence>
<dbReference type="AlphaFoldDB" id="A0A1I2JLR4"/>
<dbReference type="GO" id="GO:0008684">
    <property type="term" value="F:2-oxopent-4-enoate hydratase activity"/>
    <property type="evidence" value="ECO:0007669"/>
    <property type="project" value="TreeGrafter"/>
</dbReference>
<keyword evidence="1" id="KW-0456">Lyase</keyword>
<reference evidence="4" key="1">
    <citation type="submission" date="2016-10" db="EMBL/GenBank/DDBJ databases">
        <authorList>
            <person name="Varghese N."/>
            <person name="Submissions S."/>
        </authorList>
    </citation>
    <scope>NUCLEOTIDE SEQUENCE [LARGE SCALE GENOMIC DNA]</scope>
    <source>
        <strain evidence="4">DSM 46838</strain>
    </source>
</reference>
<gene>
    <name evidence="3" type="ORF">SAMN05216574_116106</name>
</gene>
<dbReference type="SUPFAM" id="SSF56529">
    <property type="entry name" value="FAH"/>
    <property type="match status" value="1"/>
</dbReference>
<dbReference type="EMBL" id="FOND01000016">
    <property type="protein sequence ID" value="SFF54823.1"/>
    <property type="molecule type" value="Genomic_DNA"/>
</dbReference>
<dbReference type="InterPro" id="IPR011234">
    <property type="entry name" value="Fumarylacetoacetase-like_C"/>
</dbReference>
<dbReference type="InterPro" id="IPR050772">
    <property type="entry name" value="Hydratase-Decarb/MhpD_sf"/>
</dbReference>
<organism evidence="3 4">
    <name type="scientific">Blastococcus tunisiensis</name>
    <dbReference type="NCBI Taxonomy" id="1798228"/>
    <lineage>
        <taxon>Bacteria</taxon>
        <taxon>Bacillati</taxon>
        <taxon>Actinomycetota</taxon>
        <taxon>Actinomycetes</taxon>
        <taxon>Geodermatophilales</taxon>
        <taxon>Geodermatophilaceae</taxon>
        <taxon>Blastococcus</taxon>
    </lineage>
</organism>
<dbReference type="Pfam" id="PF01557">
    <property type="entry name" value="FAA_hydrolase"/>
    <property type="match status" value="1"/>
</dbReference>
<dbReference type="RefSeq" id="WP_092202032.1">
    <property type="nucleotide sequence ID" value="NZ_FOND01000016.1"/>
</dbReference>